<gene>
    <name evidence="1" type="ORF">LCGC14_1498740</name>
</gene>
<reference evidence="1" key="1">
    <citation type="journal article" date="2015" name="Nature">
        <title>Complex archaea that bridge the gap between prokaryotes and eukaryotes.</title>
        <authorList>
            <person name="Spang A."/>
            <person name="Saw J.H."/>
            <person name="Jorgensen S.L."/>
            <person name="Zaremba-Niedzwiedzka K."/>
            <person name="Martijn J."/>
            <person name="Lind A.E."/>
            <person name="van Eijk R."/>
            <person name="Schleper C."/>
            <person name="Guy L."/>
            <person name="Ettema T.J."/>
        </authorList>
    </citation>
    <scope>NUCLEOTIDE SEQUENCE</scope>
</reference>
<feature type="non-terminal residue" evidence="1">
    <location>
        <position position="1"/>
    </location>
</feature>
<dbReference type="AlphaFoldDB" id="A0A0F9LKC5"/>
<organism evidence="1">
    <name type="scientific">marine sediment metagenome</name>
    <dbReference type="NCBI Taxonomy" id="412755"/>
    <lineage>
        <taxon>unclassified sequences</taxon>
        <taxon>metagenomes</taxon>
        <taxon>ecological metagenomes</taxon>
    </lineage>
</organism>
<sequence length="23" mass="2641">RASLLAERRQEIEELIANKEGSK</sequence>
<accession>A0A0F9LKC5</accession>
<evidence type="ECO:0000313" key="1">
    <source>
        <dbReference type="EMBL" id="KKM64690.1"/>
    </source>
</evidence>
<dbReference type="EMBL" id="LAZR01010851">
    <property type="protein sequence ID" value="KKM64690.1"/>
    <property type="molecule type" value="Genomic_DNA"/>
</dbReference>
<protein>
    <submittedName>
        <fullName evidence="1">Uncharacterized protein</fullName>
    </submittedName>
</protein>
<name>A0A0F9LKC5_9ZZZZ</name>
<comment type="caution">
    <text evidence="1">The sequence shown here is derived from an EMBL/GenBank/DDBJ whole genome shotgun (WGS) entry which is preliminary data.</text>
</comment>
<proteinExistence type="predicted"/>